<organism evidence="3 4">
    <name type="scientific">Catenuloplanes indicus</name>
    <dbReference type="NCBI Taxonomy" id="137267"/>
    <lineage>
        <taxon>Bacteria</taxon>
        <taxon>Bacillati</taxon>
        <taxon>Actinomycetota</taxon>
        <taxon>Actinomycetes</taxon>
        <taxon>Micromonosporales</taxon>
        <taxon>Micromonosporaceae</taxon>
        <taxon>Catenuloplanes</taxon>
    </lineage>
</organism>
<keyword evidence="2" id="KW-1133">Transmembrane helix</keyword>
<feature type="compositionally biased region" description="Low complexity" evidence="1">
    <location>
        <begin position="291"/>
        <end position="337"/>
    </location>
</feature>
<dbReference type="AlphaFoldDB" id="A0AAE3W3I0"/>
<protein>
    <submittedName>
        <fullName evidence="3">Capsular polysaccharide biosynthesis protein</fullName>
    </submittedName>
</protein>
<proteinExistence type="predicted"/>
<evidence type="ECO:0000313" key="4">
    <source>
        <dbReference type="Proteomes" id="UP001240236"/>
    </source>
</evidence>
<evidence type="ECO:0000256" key="2">
    <source>
        <dbReference type="SAM" id="Phobius"/>
    </source>
</evidence>
<keyword evidence="2" id="KW-0472">Membrane</keyword>
<keyword evidence="2" id="KW-0812">Transmembrane</keyword>
<evidence type="ECO:0000256" key="1">
    <source>
        <dbReference type="SAM" id="MobiDB-lite"/>
    </source>
</evidence>
<keyword evidence="4" id="KW-1185">Reference proteome</keyword>
<feature type="region of interest" description="Disordered" evidence="1">
    <location>
        <begin position="271"/>
        <end position="439"/>
    </location>
</feature>
<feature type="compositionally biased region" description="Polar residues" evidence="1">
    <location>
        <begin position="338"/>
        <end position="350"/>
    </location>
</feature>
<feature type="compositionally biased region" description="Gly residues" evidence="1">
    <location>
        <begin position="377"/>
        <end position="387"/>
    </location>
</feature>
<feature type="transmembrane region" description="Helical" evidence="2">
    <location>
        <begin position="14"/>
        <end position="35"/>
    </location>
</feature>
<gene>
    <name evidence="3" type="ORF">J2S42_005540</name>
</gene>
<accession>A0AAE3W3I0</accession>
<evidence type="ECO:0000313" key="3">
    <source>
        <dbReference type="EMBL" id="MDQ0368871.1"/>
    </source>
</evidence>
<sequence>MDFADVAKLLWRRWYLTAPLLLLTVIAMVWMALVVKPDYKAIGNVTLIPPTVSTQAAIGTTQEVNPWEPSALAEATLIRLQSKALADSLAAQGFDGEWTVTTLDTNAPIISIEVVSPTEQQARDALSALIRVVQEEVSTKQEGYKLQDGEKITTLPLENSDSVEKVTTKLKRALVVVFGVGLILTIGVAVSVDAILRRRARRQVEGAAAIPAPVPVIIPPRPAGPVTTIAPVMPIAPVVPAADISSTQRIAPVVVAGPATPIVKVTPAAPAKKAGGAVYGQRRPAGETPMPSAGTAPPVGTTPPGGTAPAGGPTAPDSTTPASPSAGTQASPGASASQDQRSPAGNTAPSYSPPMRKPALPAMPAVQISLAKKPAGSAGGDAAGTNGGTTPAANGGNAAGTNGGATAGTNGGATAGTNGGKPAHEATKPAGKPRPMPEDATIVLPLSNAVWSRPAAEPTEATKP</sequence>
<dbReference type="RefSeq" id="WP_307243691.1">
    <property type="nucleotide sequence ID" value="NZ_JAUSUZ010000001.1"/>
</dbReference>
<feature type="transmembrane region" description="Helical" evidence="2">
    <location>
        <begin position="173"/>
        <end position="196"/>
    </location>
</feature>
<dbReference type="EMBL" id="JAUSUZ010000001">
    <property type="protein sequence ID" value="MDQ0368871.1"/>
    <property type="molecule type" value="Genomic_DNA"/>
</dbReference>
<reference evidence="3 4" key="1">
    <citation type="submission" date="2023-07" db="EMBL/GenBank/DDBJ databases">
        <title>Sequencing the genomes of 1000 actinobacteria strains.</title>
        <authorList>
            <person name="Klenk H.-P."/>
        </authorList>
    </citation>
    <scope>NUCLEOTIDE SEQUENCE [LARGE SCALE GENOMIC DNA]</scope>
    <source>
        <strain evidence="3 4">DSM 44709</strain>
    </source>
</reference>
<name>A0AAE3W3I0_9ACTN</name>
<feature type="compositionally biased region" description="Gly residues" evidence="1">
    <location>
        <begin position="397"/>
        <end position="419"/>
    </location>
</feature>
<dbReference type="Proteomes" id="UP001240236">
    <property type="component" value="Unassembled WGS sequence"/>
</dbReference>
<comment type="caution">
    <text evidence="3">The sequence shown here is derived from an EMBL/GenBank/DDBJ whole genome shotgun (WGS) entry which is preliminary data.</text>
</comment>